<accession>A0ACD4NTP2</accession>
<proteinExistence type="predicted"/>
<organism evidence="1 2">
    <name type="scientific">Antarcticirhabdus aurantiaca</name>
    <dbReference type="NCBI Taxonomy" id="2606717"/>
    <lineage>
        <taxon>Bacteria</taxon>
        <taxon>Pseudomonadati</taxon>
        <taxon>Pseudomonadota</taxon>
        <taxon>Alphaproteobacteria</taxon>
        <taxon>Hyphomicrobiales</taxon>
        <taxon>Aurantimonadaceae</taxon>
        <taxon>Antarcticirhabdus</taxon>
    </lineage>
</organism>
<keyword evidence="2" id="KW-1185">Reference proteome</keyword>
<sequence>MHLLPSGKTRDNLWTLITPPTVWAWHFLLSYITAAYACAPNDAIFEAIPGPRLLVAVLTVVALAIIAWCGVRAWREWQSEYVAPPFNEASPAHRERFLEFSTLLLAGLSFVGVVFVAMPALFVVDCR</sequence>
<name>A0ACD4NTP2_9HYPH</name>
<evidence type="ECO:0000313" key="2">
    <source>
        <dbReference type="Proteomes" id="UP001163223"/>
    </source>
</evidence>
<evidence type="ECO:0000313" key="1">
    <source>
        <dbReference type="EMBL" id="WAJ30225.1"/>
    </source>
</evidence>
<reference evidence="1" key="1">
    <citation type="submission" date="2022-11" db="EMBL/GenBank/DDBJ databases">
        <title>beta-Carotene-producing bacterium, Jeongeuplla avenae sp. nov., alleviates the salt stress of Arabidopsis seedlings.</title>
        <authorList>
            <person name="Jiang L."/>
            <person name="Lee J."/>
        </authorList>
    </citation>
    <scope>NUCLEOTIDE SEQUENCE</scope>
    <source>
        <strain evidence="1">DY_R2A_6</strain>
    </source>
</reference>
<protein>
    <submittedName>
        <fullName evidence="1">Uncharacterized protein</fullName>
    </submittedName>
</protein>
<dbReference type="Proteomes" id="UP001163223">
    <property type="component" value="Chromosome"/>
</dbReference>
<gene>
    <name evidence="1" type="ORF">OXU80_08475</name>
</gene>
<dbReference type="EMBL" id="CP113520">
    <property type="protein sequence ID" value="WAJ30225.1"/>
    <property type="molecule type" value="Genomic_DNA"/>
</dbReference>